<keyword evidence="2" id="KW-1185">Reference proteome</keyword>
<accession>A0ABQ9JT66</accession>
<protein>
    <submittedName>
        <fullName evidence="1">Uncharacterized protein</fullName>
    </submittedName>
</protein>
<gene>
    <name evidence="1" type="ORF">NQ317_014852</name>
</gene>
<dbReference type="EMBL" id="JAPWTJ010000198">
    <property type="protein sequence ID" value="KAJ8981208.1"/>
    <property type="molecule type" value="Genomic_DNA"/>
</dbReference>
<evidence type="ECO:0000313" key="1">
    <source>
        <dbReference type="EMBL" id="KAJ8981208.1"/>
    </source>
</evidence>
<evidence type="ECO:0000313" key="2">
    <source>
        <dbReference type="Proteomes" id="UP001162164"/>
    </source>
</evidence>
<sequence length="194" mass="23789">MYDGVINKILQYDSIIDFSTFPYLNNTYFDFPSREDIFRWLMVELITEFNEPSMITEDGSFFEEEINWEDNIDQDDIDAFFEVFASKNNFTLIDLNYSVFNLSDSITEEYKLLLNRIRHNYLKEKLKETRQPPQYFNLHIPLHLMTPKQRWDFYSVWLHQLLEYLQNEREYLRTEYARHYRLLLDKNNGKMLLL</sequence>
<name>A0ABQ9JT66_9CUCU</name>
<comment type="caution">
    <text evidence="1">The sequence shown here is derived from an EMBL/GenBank/DDBJ whole genome shotgun (WGS) entry which is preliminary data.</text>
</comment>
<proteinExistence type="predicted"/>
<organism evidence="1 2">
    <name type="scientific">Molorchus minor</name>
    <dbReference type="NCBI Taxonomy" id="1323400"/>
    <lineage>
        <taxon>Eukaryota</taxon>
        <taxon>Metazoa</taxon>
        <taxon>Ecdysozoa</taxon>
        <taxon>Arthropoda</taxon>
        <taxon>Hexapoda</taxon>
        <taxon>Insecta</taxon>
        <taxon>Pterygota</taxon>
        <taxon>Neoptera</taxon>
        <taxon>Endopterygota</taxon>
        <taxon>Coleoptera</taxon>
        <taxon>Polyphaga</taxon>
        <taxon>Cucujiformia</taxon>
        <taxon>Chrysomeloidea</taxon>
        <taxon>Cerambycidae</taxon>
        <taxon>Lamiinae</taxon>
        <taxon>Monochamini</taxon>
        <taxon>Molorchus</taxon>
    </lineage>
</organism>
<reference evidence="1" key="1">
    <citation type="journal article" date="2023" name="Insect Mol. Biol.">
        <title>Genome sequencing provides insights into the evolution of gene families encoding plant cell wall-degrading enzymes in longhorned beetles.</title>
        <authorList>
            <person name="Shin N.R."/>
            <person name="Okamura Y."/>
            <person name="Kirsch R."/>
            <person name="Pauchet Y."/>
        </authorList>
    </citation>
    <scope>NUCLEOTIDE SEQUENCE</scope>
    <source>
        <strain evidence="1">MMC_N1</strain>
    </source>
</reference>
<dbReference type="Proteomes" id="UP001162164">
    <property type="component" value="Unassembled WGS sequence"/>
</dbReference>